<dbReference type="Gene3D" id="2.60.40.10">
    <property type="entry name" value="Immunoglobulins"/>
    <property type="match status" value="1"/>
</dbReference>
<dbReference type="InParanoid" id="A0A0G4ESR9"/>
<dbReference type="SMART" id="SM01065">
    <property type="entry name" value="CBM_2"/>
    <property type="match status" value="1"/>
</dbReference>
<dbReference type="Pfam" id="PF00686">
    <property type="entry name" value="CBM_20"/>
    <property type="match status" value="1"/>
</dbReference>
<dbReference type="GO" id="GO:2001070">
    <property type="term" value="F:starch binding"/>
    <property type="evidence" value="ECO:0007669"/>
    <property type="project" value="InterPro"/>
</dbReference>
<dbReference type="EMBL" id="CDMY01000308">
    <property type="protein sequence ID" value="CEM01692.1"/>
    <property type="molecule type" value="Genomic_DNA"/>
</dbReference>
<dbReference type="Proteomes" id="UP000041254">
    <property type="component" value="Unassembled WGS sequence"/>
</dbReference>
<feature type="region of interest" description="Disordered" evidence="1">
    <location>
        <begin position="1"/>
        <end position="48"/>
    </location>
</feature>
<evidence type="ECO:0000313" key="3">
    <source>
        <dbReference type="EMBL" id="CEM01692.1"/>
    </source>
</evidence>
<dbReference type="PROSITE" id="PS51166">
    <property type="entry name" value="CBM20"/>
    <property type="match status" value="1"/>
</dbReference>
<gene>
    <name evidence="3" type="ORF">Vbra_8137</name>
</gene>
<dbReference type="CDD" id="cd05467">
    <property type="entry name" value="CBM20"/>
    <property type="match status" value="1"/>
</dbReference>
<keyword evidence="4" id="KW-1185">Reference proteome</keyword>
<name>A0A0G4ESR9_VITBC</name>
<dbReference type="VEuPathDB" id="CryptoDB:Vbra_8137"/>
<evidence type="ECO:0000256" key="1">
    <source>
        <dbReference type="SAM" id="MobiDB-lite"/>
    </source>
</evidence>
<feature type="domain" description="CBM20" evidence="2">
    <location>
        <begin position="108"/>
        <end position="232"/>
    </location>
</feature>
<dbReference type="SUPFAM" id="SSF49452">
    <property type="entry name" value="Starch-binding domain-like"/>
    <property type="match status" value="1"/>
</dbReference>
<evidence type="ECO:0000313" key="4">
    <source>
        <dbReference type="Proteomes" id="UP000041254"/>
    </source>
</evidence>
<dbReference type="InterPro" id="IPR002044">
    <property type="entry name" value="CBM20"/>
</dbReference>
<accession>A0A0G4ESR9</accession>
<dbReference type="OrthoDB" id="550577at2759"/>
<feature type="compositionally biased region" description="Low complexity" evidence="1">
    <location>
        <begin position="26"/>
        <end position="35"/>
    </location>
</feature>
<organism evidence="3 4">
    <name type="scientific">Vitrella brassicaformis (strain CCMP3155)</name>
    <dbReference type="NCBI Taxonomy" id="1169540"/>
    <lineage>
        <taxon>Eukaryota</taxon>
        <taxon>Sar</taxon>
        <taxon>Alveolata</taxon>
        <taxon>Colpodellida</taxon>
        <taxon>Vitrellaceae</taxon>
        <taxon>Vitrella</taxon>
    </lineage>
</organism>
<evidence type="ECO:0000259" key="2">
    <source>
        <dbReference type="PROSITE" id="PS51166"/>
    </source>
</evidence>
<dbReference type="InterPro" id="IPR013783">
    <property type="entry name" value="Ig-like_fold"/>
</dbReference>
<protein>
    <recommendedName>
        <fullName evidence="2">CBM20 domain-containing protein</fullName>
    </recommendedName>
</protein>
<proteinExistence type="predicted"/>
<feature type="region of interest" description="Disordered" evidence="1">
    <location>
        <begin position="342"/>
        <end position="387"/>
    </location>
</feature>
<sequence length="464" mass="50940">MWTSSLEGLTFFQPPIVPPSSPNQHTDTIGTDTTQPDPPTPSSPITLSHARQAPAYGGSALSSAPSHNDAYGYGYGDPSSYVYRDVSAAYAPTSLASSEVGSPRFRAANGQHTRRVVFEVVCESTWKEGVKVVGSIPALGDWQVRDGLSLKTDTDLYPLWVSAPVEIPVGEKVEYKYVKCAGPTSDLTITWEREKEGEGNRCITLPADQDDCQKERLRRFTKLEPLHEMWDSDQWHGEMEVDVREDDRAADYVTIHDSAFNTNGWGENATTEDIALGVSARLKGVCRRWAARLRLSGLKALDPVSEAMGLDWFVRQFIMNPARVEPTMDRLGQALTISHTTVPDHAECDDEQDEKVSLLSTHDHSSSSAATDCPPSRQPSLLADTGRQRRDRGSIVWCGLVSALASTSEPLPLSIAPEVLEGRAVSVPVEPPHDSYLDCVACQTKIAKKREAFLALEEKEGFLL</sequence>
<dbReference type="AlphaFoldDB" id="A0A0G4ESR9"/>
<reference evidence="3 4" key="1">
    <citation type="submission" date="2014-11" db="EMBL/GenBank/DDBJ databases">
        <authorList>
            <person name="Zhu J."/>
            <person name="Qi W."/>
            <person name="Song R."/>
        </authorList>
    </citation>
    <scope>NUCLEOTIDE SEQUENCE [LARGE SCALE GENOMIC DNA]</scope>
</reference>
<dbReference type="InterPro" id="IPR013784">
    <property type="entry name" value="Carb-bd-like_fold"/>
</dbReference>